<evidence type="ECO:0000256" key="6">
    <source>
        <dbReference type="ARBA" id="ARBA00022989"/>
    </source>
</evidence>
<evidence type="ECO:0000256" key="5">
    <source>
        <dbReference type="ARBA" id="ARBA00022692"/>
    </source>
</evidence>
<gene>
    <name evidence="14" type="ORF">LARSCL_LOCUS18127</name>
</gene>
<feature type="transmembrane region" description="Helical" evidence="13">
    <location>
        <begin position="43"/>
        <end position="65"/>
    </location>
</feature>
<accession>A0AAV2BAP3</accession>
<evidence type="ECO:0000256" key="8">
    <source>
        <dbReference type="ARBA" id="ARBA00023065"/>
    </source>
</evidence>
<keyword evidence="9 13" id="KW-0472">Membrane</keyword>
<dbReference type="Proteomes" id="UP001497382">
    <property type="component" value="Unassembled WGS sequence"/>
</dbReference>
<organism evidence="14 15">
    <name type="scientific">Larinioides sclopetarius</name>
    <dbReference type="NCBI Taxonomy" id="280406"/>
    <lineage>
        <taxon>Eukaryota</taxon>
        <taxon>Metazoa</taxon>
        <taxon>Ecdysozoa</taxon>
        <taxon>Arthropoda</taxon>
        <taxon>Chelicerata</taxon>
        <taxon>Arachnida</taxon>
        <taxon>Araneae</taxon>
        <taxon>Araneomorphae</taxon>
        <taxon>Entelegynae</taxon>
        <taxon>Araneoidea</taxon>
        <taxon>Araneidae</taxon>
        <taxon>Larinioides</taxon>
    </lineage>
</organism>
<keyword evidence="7" id="KW-0915">Sodium</keyword>
<evidence type="ECO:0000256" key="7">
    <source>
        <dbReference type="ARBA" id="ARBA00023053"/>
    </source>
</evidence>
<comment type="similarity">
    <text evidence="2 12">Belongs to the amiloride-sensitive sodium channel (TC 1.A.6) family.</text>
</comment>
<name>A0AAV2BAP3_9ARAC</name>
<dbReference type="Gene3D" id="1.10.287.770">
    <property type="entry name" value="YojJ-like"/>
    <property type="match status" value="1"/>
</dbReference>
<keyword evidence="15" id="KW-1185">Reference proteome</keyword>
<protein>
    <recommendedName>
        <fullName evidence="16">Sodium channel protein Nach</fullName>
    </recommendedName>
</protein>
<feature type="transmembrane region" description="Helical" evidence="13">
    <location>
        <begin position="445"/>
        <end position="469"/>
    </location>
</feature>
<feature type="non-terminal residue" evidence="14">
    <location>
        <position position="1"/>
    </location>
</feature>
<keyword evidence="4 12" id="KW-0894">Sodium channel</keyword>
<comment type="caution">
    <text evidence="14">The sequence shown here is derived from an EMBL/GenBank/DDBJ whole genome shotgun (WGS) entry which is preliminary data.</text>
</comment>
<dbReference type="AlphaFoldDB" id="A0AAV2BAP3"/>
<keyword evidence="6 13" id="KW-1133">Transmembrane helix</keyword>
<evidence type="ECO:0000256" key="1">
    <source>
        <dbReference type="ARBA" id="ARBA00004141"/>
    </source>
</evidence>
<keyword evidence="11 12" id="KW-0407">Ion channel</keyword>
<evidence type="ECO:0000256" key="13">
    <source>
        <dbReference type="SAM" id="Phobius"/>
    </source>
</evidence>
<dbReference type="GO" id="GO:0015280">
    <property type="term" value="F:ligand-gated sodium channel activity"/>
    <property type="evidence" value="ECO:0007669"/>
    <property type="project" value="TreeGrafter"/>
</dbReference>
<dbReference type="EMBL" id="CAXIEN010000323">
    <property type="protein sequence ID" value="CAL1293305.1"/>
    <property type="molecule type" value="Genomic_DNA"/>
</dbReference>
<keyword evidence="5 12" id="KW-0812">Transmembrane</keyword>
<evidence type="ECO:0000256" key="2">
    <source>
        <dbReference type="ARBA" id="ARBA00007193"/>
    </source>
</evidence>
<evidence type="ECO:0000313" key="14">
    <source>
        <dbReference type="EMBL" id="CAL1293305.1"/>
    </source>
</evidence>
<evidence type="ECO:0000256" key="4">
    <source>
        <dbReference type="ARBA" id="ARBA00022461"/>
    </source>
</evidence>
<dbReference type="PRINTS" id="PR01078">
    <property type="entry name" value="AMINACHANNEL"/>
</dbReference>
<evidence type="ECO:0008006" key="16">
    <source>
        <dbReference type="Google" id="ProtNLM"/>
    </source>
</evidence>
<dbReference type="InterPro" id="IPR001873">
    <property type="entry name" value="ENaC"/>
</dbReference>
<keyword evidence="10 12" id="KW-0739">Sodium transport</keyword>
<evidence type="ECO:0000256" key="10">
    <source>
        <dbReference type="ARBA" id="ARBA00023201"/>
    </source>
</evidence>
<comment type="subcellular location">
    <subcellularLocation>
        <location evidence="1">Membrane</location>
        <topology evidence="1">Multi-pass membrane protein</topology>
    </subcellularLocation>
</comment>
<keyword evidence="3 12" id="KW-0813">Transport</keyword>
<dbReference type="Pfam" id="PF00858">
    <property type="entry name" value="ASC"/>
    <property type="match status" value="1"/>
</dbReference>
<sequence>RASWIWGDSKKSKKLTKKFIQTSSLHGIKYLCPRRKIIWFFKLLFRILFVVYFLLMISNLTFLVWQSFGEESNYMNSVKKNIKAGEEADPDYFPVYPAITVCRRPPYKTDFNHSYMKLVEYTFLSLGFPMVSFTPKEISMVSEMAMSINHRSELDNATLAFRDYLTTLESRFQVMKSKPTFNLTRFIIEHSVNCSEFFSRCLAMVHPMNCCAIFQPVLTSLGLCYTMKDSHILKELSIDSAIERPFTMDLLSPPHPGKGVEEGFIVFLTDPSYSIFSFEEDEGQKIISRYSTTISVQLVKRQRTALHTAWHGLSSNCPVMPGDSTSERFTLKMCGEYAIANVLRRTCKCTPLVRPAGGARERICEPSDVYHCLLGKSLKNNLSRILNECHEPCIVYKYQTAVTCMRIGSANISRVQILYDAHQFMYFQYRTTTFSSIFSKIGGSLGLYIGASIITVVEISTFLMSWLWFRICPSKEKYKEKCDFNNHSL</sequence>
<keyword evidence="8 12" id="KW-0406">Ion transport</keyword>
<dbReference type="GO" id="GO:0005886">
    <property type="term" value="C:plasma membrane"/>
    <property type="evidence" value="ECO:0007669"/>
    <property type="project" value="TreeGrafter"/>
</dbReference>
<proteinExistence type="inferred from homology"/>
<dbReference type="PANTHER" id="PTHR11690">
    <property type="entry name" value="AMILORIDE-SENSITIVE SODIUM CHANNEL-RELATED"/>
    <property type="match status" value="1"/>
</dbReference>
<evidence type="ECO:0000256" key="11">
    <source>
        <dbReference type="ARBA" id="ARBA00023303"/>
    </source>
</evidence>
<evidence type="ECO:0000256" key="9">
    <source>
        <dbReference type="ARBA" id="ARBA00023136"/>
    </source>
</evidence>
<evidence type="ECO:0000256" key="3">
    <source>
        <dbReference type="ARBA" id="ARBA00022448"/>
    </source>
</evidence>
<reference evidence="14 15" key="1">
    <citation type="submission" date="2024-04" db="EMBL/GenBank/DDBJ databases">
        <authorList>
            <person name="Rising A."/>
            <person name="Reimegard J."/>
            <person name="Sonavane S."/>
            <person name="Akerstrom W."/>
            <person name="Nylinder S."/>
            <person name="Hedman E."/>
            <person name="Kallberg Y."/>
        </authorList>
    </citation>
    <scope>NUCLEOTIDE SEQUENCE [LARGE SCALE GENOMIC DNA]</scope>
</reference>
<evidence type="ECO:0000256" key="12">
    <source>
        <dbReference type="RuleBase" id="RU000679"/>
    </source>
</evidence>
<evidence type="ECO:0000313" key="15">
    <source>
        <dbReference type="Proteomes" id="UP001497382"/>
    </source>
</evidence>